<sequence>MSFFDTTPTGRILNRFAKDQEELDSVLPLHMDPFLQFCLLVTFTIIIIASVFPAMLAAVVIMGALFTLILFVFQRSIRQMKKMENISRSPCISLTTSTLQGLSTIHAYNIRDSHIKL</sequence>
<name>A0ABV0R3U3_9TELE</name>
<feature type="transmembrane region" description="Helical" evidence="7">
    <location>
        <begin position="40"/>
        <end position="73"/>
    </location>
</feature>
<reference evidence="9 10" key="1">
    <citation type="submission" date="2021-06" db="EMBL/GenBank/DDBJ databases">
        <authorList>
            <person name="Palmer J.M."/>
        </authorList>
    </citation>
    <scope>NUCLEOTIDE SEQUENCE [LARGE SCALE GENOMIC DNA]</scope>
    <source>
        <strain evidence="9 10">XC_2019</strain>
        <tissue evidence="9">Muscle</tissue>
    </source>
</reference>
<protein>
    <recommendedName>
        <fullName evidence="8">ABC transmembrane type-1 domain-containing protein</fullName>
    </recommendedName>
</protein>
<keyword evidence="1" id="KW-0813">Transport</keyword>
<keyword evidence="6 7" id="KW-0472">Membrane</keyword>
<dbReference type="Pfam" id="PF00664">
    <property type="entry name" value="ABC_membrane"/>
    <property type="match status" value="1"/>
</dbReference>
<dbReference type="InterPro" id="IPR011527">
    <property type="entry name" value="ABC1_TM_dom"/>
</dbReference>
<evidence type="ECO:0000256" key="2">
    <source>
        <dbReference type="ARBA" id="ARBA00022692"/>
    </source>
</evidence>
<dbReference type="PROSITE" id="PS50929">
    <property type="entry name" value="ABC_TM1F"/>
    <property type="match status" value="1"/>
</dbReference>
<evidence type="ECO:0000256" key="5">
    <source>
        <dbReference type="ARBA" id="ARBA00022989"/>
    </source>
</evidence>
<accession>A0ABV0R3U3</accession>
<evidence type="ECO:0000256" key="6">
    <source>
        <dbReference type="ARBA" id="ARBA00023136"/>
    </source>
</evidence>
<dbReference type="SUPFAM" id="SSF90123">
    <property type="entry name" value="ABC transporter transmembrane region"/>
    <property type="match status" value="1"/>
</dbReference>
<evidence type="ECO:0000256" key="7">
    <source>
        <dbReference type="SAM" id="Phobius"/>
    </source>
</evidence>
<evidence type="ECO:0000256" key="4">
    <source>
        <dbReference type="ARBA" id="ARBA00022840"/>
    </source>
</evidence>
<keyword evidence="5 7" id="KW-1133">Transmembrane helix</keyword>
<keyword evidence="3" id="KW-0547">Nucleotide-binding</keyword>
<keyword evidence="10" id="KW-1185">Reference proteome</keyword>
<dbReference type="InterPro" id="IPR036640">
    <property type="entry name" value="ABC1_TM_sf"/>
</dbReference>
<evidence type="ECO:0000256" key="1">
    <source>
        <dbReference type="ARBA" id="ARBA00022448"/>
    </source>
</evidence>
<dbReference type="Proteomes" id="UP001434883">
    <property type="component" value="Unassembled WGS sequence"/>
</dbReference>
<keyword evidence="4" id="KW-0067">ATP-binding</keyword>
<evidence type="ECO:0000313" key="9">
    <source>
        <dbReference type="EMBL" id="MEQ2202789.1"/>
    </source>
</evidence>
<dbReference type="EMBL" id="JAHRIN010033937">
    <property type="protein sequence ID" value="MEQ2202789.1"/>
    <property type="molecule type" value="Genomic_DNA"/>
</dbReference>
<gene>
    <name evidence="9" type="ORF">XENOCAPTIV_015850</name>
</gene>
<comment type="caution">
    <text evidence="9">The sequence shown here is derived from an EMBL/GenBank/DDBJ whole genome shotgun (WGS) entry which is preliminary data.</text>
</comment>
<dbReference type="PANTHER" id="PTHR24223:SF10">
    <property type="entry name" value="ATP-BINDING CASSETTE SUB-FAMILY C MEMBER 12"/>
    <property type="match status" value="1"/>
</dbReference>
<evidence type="ECO:0000259" key="8">
    <source>
        <dbReference type="PROSITE" id="PS50929"/>
    </source>
</evidence>
<feature type="domain" description="ABC transmembrane type-1" evidence="8">
    <location>
        <begin position="1"/>
        <end position="117"/>
    </location>
</feature>
<evidence type="ECO:0000256" key="3">
    <source>
        <dbReference type="ARBA" id="ARBA00022741"/>
    </source>
</evidence>
<dbReference type="InterPro" id="IPR050173">
    <property type="entry name" value="ABC_transporter_C-like"/>
</dbReference>
<evidence type="ECO:0000313" key="10">
    <source>
        <dbReference type="Proteomes" id="UP001434883"/>
    </source>
</evidence>
<dbReference type="Gene3D" id="1.20.1560.10">
    <property type="entry name" value="ABC transporter type 1, transmembrane domain"/>
    <property type="match status" value="1"/>
</dbReference>
<keyword evidence="2 7" id="KW-0812">Transmembrane</keyword>
<proteinExistence type="predicted"/>
<dbReference type="PANTHER" id="PTHR24223">
    <property type="entry name" value="ATP-BINDING CASSETTE SUB-FAMILY C"/>
    <property type="match status" value="1"/>
</dbReference>
<organism evidence="9 10">
    <name type="scientific">Xenoophorus captivus</name>
    <dbReference type="NCBI Taxonomy" id="1517983"/>
    <lineage>
        <taxon>Eukaryota</taxon>
        <taxon>Metazoa</taxon>
        <taxon>Chordata</taxon>
        <taxon>Craniata</taxon>
        <taxon>Vertebrata</taxon>
        <taxon>Euteleostomi</taxon>
        <taxon>Actinopterygii</taxon>
        <taxon>Neopterygii</taxon>
        <taxon>Teleostei</taxon>
        <taxon>Neoteleostei</taxon>
        <taxon>Acanthomorphata</taxon>
        <taxon>Ovalentaria</taxon>
        <taxon>Atherinomorphae</taxon>
        <taxon>Cyprinodontiformes</taxon>
        <taxon>Goodeidae</taxon>
        <taxon>Xenoophorus</taxon>
    </lineage>
</organism>